<gene>
    <name evidence="1" type="ORF">H9622_06500</name>
</gene>
<dbReference type="RefSeq" id="WP_191765344.1">
    <property type="nucleotide sequence ID" value="NZ_JACSPM010000001.1"/>
</dbReference>
<evidence type="ECO:0000313" key="2">
    <source>
        <dbReference type="Proteomes" id="UP000602532"/>
    </source>
</evidence>
<reference evidence="1 2" key="1">
    <citation type="submission" date="2020-08" db="EMBL/GenBank/DDBJ databases">
        <title>A Genomic Blueprint of the Chicken Gut Microbiome.</title>
        <authorList>
            <person name="Gilroy R."/>
            <person name="Ravi A."/>
            <person name="Getino M."/>
            <person name="Pursley I."/>
            <person name="Horton D.L."/>
            <person name="Alikhan N.-F."/>
            <person name="Baker D."/>
            <person name="Gharbi K."/>
            <person name="Hall N."/>
            <person name="Watson M."/>
            <person name="Adriaenssens E.M."/>
            <person name="Foster-Nyarko E."/>
            <person name="Jarju S."/>
            <person name="Secka A."/>
            <person name="Antonio M."/>
            <person name="Oren A."/>
            <person name="Chaudhuri R."/>
            <person name="La Ragione R.M."/>
            <person name="Hildebrand F."/>
            <person name="Pallen M.J."/>
        </authorList>
    </citation>
    <scope>NUCLEOTIDE SEQUENCE [LARGE SCALE GENOMIC DNA]</scope>
    <source>
        <strain evidence="1 2">Sa1CUA4</strain>
    </source>
</reference>
<dbReference type="Proteomes" id="UP000602532">
    <property type="component" value="Unassembled WGS sequence"/>
</dbReference>
<sequence>MIECFTVVVDAVDKDATEAVIAANPGAEPAAGNVYMTTTVTITRSAGGPGDVSDIAIVLAGSQTTNGEPATDLGVEPAPPAGALDEGETITGTYVYEMSGGASTSVEISVGQMTPLSVLPY</sequence>
<proteinExistence type="predicted"/>
<comment type="caution">
    <text evidence="1">The sequence shown here is derived from an EMBL/GenBank/DDBJ whole genome shotgun (WGS) entry which is preliminary data.</text>
</comment>
<organism evidence="1 2">
    <name type="scientific">Microbacterium gallinarum</name>
    <dbReference type="NCBI Taxonomy" id="2762209"/>
    <lineage>
        <taxon>Bacteria</taxon>
        <taxon>Bacillati</taxon>
        <taxon>Actinomycetota</taxon>
        <taxon>Actinomycetes</taxon>
        <taxon>Micrococcales</taxon>
        <taxon>Microbacteriaceae</taxon>
        <taxon>Microbacterium</taxon>
    </lineage>
</organism>
<name>A0ABR8X333_9MICO</name>
<keyword evidence="2" id="KW-1185">Reference proteome</keyword>
<accession>A0ABR8X333</accession>
<dbReference type="EMBL" id="JACSPM010000001">
    <property type="protein sequence ID" value="MBD8023241.1"/>
    <property type="molecule type" value="Genomic_DNA"/>
</dbReference>
<evidence type="ECO:0000313" key="1">
    <source>
        <dbReference type="EMBL" id="MBD8023241.1"/>
    </source>
</evidence>
<protein>
    <submittedName>
        <fullName evidence="1">Uncharacterized protein</fullName>
    </submittedName>
</protein>